<evidence type="ECO:0000313" key="1">
    <source>
        <dbReference type="EMBL" id="SHE90381.1"/>
    </source>
</evidence>
<dbReference type="AlphaFoldDB" id="A0A1M4XAC5"/>
<dbReference type="STRING" id="1122133.SAMN02745157_1198"/>
<sequence>MENADLHTITAEGAEAVLDLRGGHVRRFAVSGGGRMIEPTHTAPWADDAAIQADESILPNLRYLSGDFFCAPFSTADLDGSLPHGWPANARWTVLETVPHPDGGTIARYELSRPVMGARLIKEFALRDGHPFLYQRHIFYGGEGALPVASHGMTRFTAGGRLAFSPKRYALTPDAAMEPDPALGRSALAYPARFNDLTRVPMTDGSVADVTTYPFAERNEDFIMLVEAEGSKIGWAAATRPDKRDIYLSLKNPADLPVTLLWFSNGGRDYKPWNSRHIGVQGIEEGRTYGGAGHKASIAPNPLTEDGVPTALVLDPEGEVEVRNVIGGLPLPDGWTRAAGVEVGTDTVTVTDESGATLTVPFDAAFLTRSR</sequence>
<reference evidence="1 2" key="1">
    <citation type="submission" date="2016-11" db="EMBL/GenBank/DDBJ databases">
        <authorList>
            <person name="Jaros S."/>
            <person name="Januszkiewicz K."/>
            <person name="Wedrychowicz H."/>
        </authorList>
    </citation>
    <scope>NUCLEOTIDE SEQUENCE [LARGE SCALE GENOMIC DNA]</scope>
    <source>
        <strain evidence="1 2">DSM 19436</strain>
    </source>
</reference>
<accession>A0A1M4XAC5</accession>
<proteinExistence type="predicted"/>
<dbReference type="EMBL" id="FQUP01000001">
    <property type="protein sequence ID" value="SHE90381.1"/>
    <property type="molecule type" value="Genomic_DNA"/>
</dbReference>
<protein>
    <recommendedName>
        <fullName evidence="3">Galactose mutarotase</fullName>
    </recommendedName>
</protein>
<dbReference type="OrthoDB" id="7335506at2"/>
<dbReference type="Proteomes" id="UP000184485">
    <property type="component" value="Unassembled WGS sequence"/>
</dbReference>
<dbReference type="RefSeq" id="WP_073051793.1">
    <property type="nucleotide sequence ID" value="NZ_FQUP01000001.1"/>
</dbReference>
<name>A0A1M4XAC5_9HYPH</name>
<organism evidence="1 2">
    <name type="scientific">Kaistia soli DSM 19436</name>
    <dbReference type="NCBI Taxonomy" id="1122133"/>
    <lineage>
        <taxon>Bacteria</taxon>
        <taxon>Pseudomonadati</taxon>
        <taxon>Pseudomonadota</taxon>
        <taxon>Alphaproteobacteria</taxon>
        <taxon>Hyphomicrobiales</taxon>
        <taxon>Kaistiaceae</taxon>
        <taxon>Kaistia</taxon>
    </lineage>
</organism>
<evidence type="ECO:0000313" key="2">
    <source>
        <dbReference type="Proteomes" id="UP000184485"/>
    </source>
</evidence>
<gene>
    <name evidence="1" type="ORF">SAMN02745157_1198</name>
</gene>
<keyword evidence="2" id="KW-1185">Reference proteome</keyword>
<evidence type="ECO:0008006" key="3">
    <source>
        <dbReference type="Google" id="ProtNLM"/>
    </source>
</evidence>